<dbReference type="Pfam" id="PF11859">
    <property type="entry name" value="DUF3379"/>
    <property type="match status" value="1"/>
</dbReference>
<dbReference type="STRING" id="1328313.DS2_18810"/>
<gene>
    <name evidence="2" type="ORF">DS2_18810</name>
</gene>
<dbReference type="eggNOG" id="COG5662">
    <property type="taxonomic scope" value="Bacteria"/>
</dbReference>
<evidence type="ECO:0000313" key="2">
    <source>
        <dbReference type="EMBL" id="EWH08157.1"/>
    </source>
</evidence>
<dbReference type="RefSeq" id="WP_035016614.1">
    <property type="nucleotide sequence ID" value="NZ_ARZY01000064.1"/>
</dbReference>
<dbReference type="OrthoDB" id="6195578at2"/>
<dbReference type="EMBL" id="ARZY01000064">
    <property type="protein sequence ID" value="EWH08157.1"/>
    <property type="molecule type" value="Genomic_DNA"/>
</dbReference>
<keyword evidence="1" id="KW-0812">Transmembrane</keyword>
<protein>
    <recommendedName>
        <fullName evidence="4">DUF3379 domain-containing protein</fullName>
    </recommendedName>
</protein>
<dbReference type="Proteomes" id="UP000019276">
    <property type="component" value="Unassembled WGS sequence"/>
</dbReference>
<evidence type="ECO:0000256" key="1">
    <source>
        <dbReference type="SAM" id="Phobius"/>
    </source>
</evidence>
<dbReference type="AlphaFoldDB" id="W7QGU3"/>
<keyword evidence="1" id="KW-0472">Membrane</keyword>
<accession>W7QGU3</accession>
<organism evidence="2 3">
    <name type="scientific">Catenovulum agarivorans DS-2</name>
    <dbReference type="NCBI Taxonomy" id="1328313"/>
    <lineage>
        <taxon>Bacteria</taxon>
        <taxon>Pseudomonadati</taxon>
        <taxon>Pseudomonadota</taxon>
        <taxon>Gammaproteobacteria</taxon>
        <taxon>Alteromonadales</taxon>
        <taxon>Alteromonadaceae</taxon>
        <taxon>Catenovulum</taxon>
    </lineage>
</organism>
<feature type="transmembrane region" description="Helical" evidence="1">
    <location>
        <begin position="80"/>
        <end position="99"/>
    </location>
</feature>
<comment type="caution">
    <text evidence="2">The sequence shown here is derived from an EMBL/GenBank/DDBJ whole genome shotgun (WGS) entry which is preliminary data.</text>
</comment>
<evidence type="ECO:0008006" key="4">
    <source>
        <dbReference type="Google" id="ProtNLM"/>
    </source>
</evidence>
<evidence type="ECO:0000313" key="3">
    <source>
        <dbReference type="Proteomes" id="UP000019276"/>
    </source>
</evidence>
<reference evidence="2 3" key="1">
    <citation type="journal article" date="2014" name="Genome Announc.">
        <title>Draft Genome Sequence of the Agar-Degrading Bacterium Catenovulum sp. Strain DS-2, Isolated from Intestines of Haliotis diversicolor.</title>
        <authorList>
            <person name="Shan D."/>
            <person name="Li X."/>
            <person name="Gu Z."/>
            <person name="Wei G."/>
            <person name="Gao Z."/>
            <person name="Shao Z."/>
        </authorList>
    </citation>
    <scope>NUCLEOTIDE SEQUENCE [LARGE SCALE GENOMIC DNA]</scope>
    <source>
        <strain evidence="2 3">DS-2</strain>
    </source>
</reference>
<proteinExistence type="predicted"/>
<keyword evidence="3" id="KW-1185">Reference proteome</keyword>
<name>W7QGU3_9ALTE</name>
<sequence>MDDLEFRRTVFADPKHLDDEIKQAAQADIGKKRFIDDMQNLENNIEQCMKVDVPEDLASRIILRQSLEEHKREQKSKMTWYMATAASVAFAIGIGFSQLSTSPEFTNINQLAMQHVYDDAMYHASLDLDVPLNEVNAKLAGYGAEFTDSIGHIYSANYCQMQAIRALHLVVDGQQGQVNIFVMPKADLKLDWQHIADGKMQSKASRLEVVDVIYVAPKQENIQQVQSHIENKLKWRT</sequence>
<dbReference type="InterPro" id="IPR021806">
    <property type="entry name" value="DUF3379"/>
</dbReference>
<keyword evidence="1" id="KW-1133">Transmembrane helix</keyword>